<dbReference type="InterPro" id="IPR013083">
    <property type="entry name" value="Znf_RING/FYVE/PHD"/>
</dbReference>
<dbReference type="Proteomes" id="UP000242715">
    <property type="component" value="Unassembled WGS sequence"/>
</dbReference>
<evidence type="ECO:0000256" key="7">
    <source>
        <dbReference type="ARBA" id="ARBA00023163"/>
    </source>
</evidence>
<dbReference type="Pfam" id="PF00139">
    <property type="entry name" value="Lectin_legB"/>
    <property type="match status" value="1"/>
</dbReference>
<evidence type="ECO:0000259" key="11">
    <source>
        <dbReference type="Pfam" id="PF23121"/>
    </source>
</evidence>
<keyword evidence="7" id="KW-0804">Transcription</keyword>
<organism evidence="12 13">
    <name type="scientific">Trifolium subterraneum</name>
    <name type="common">Subterranean clover</name>
    <dbReference type="NCBI Taxonomy" id="3900"/>
    <lineage>
        <taxon>Eukaryota</taxon>
        <taxon>Viridiplantae</taxon>
        <taxon>Streptophyta</taxon>
        <taxon>Embryophyta</taxon>
        <taxon>Tracheophyta</taxon>
        <taxon>Spermatophyta</taxon>
        <taxon>Magnoliopsida</taxon>
        <taxon>eudicotyledons</taxon>
        <taxon>Gunneridae</taxon>
        <taxon>Pentapetalae</taxon>
        <taxon>rosids</taxon>
        <taxon>fabids</taxon>
        <taxon>Fabales</taxon>
        <taxon>Fabaceae</taxon>
        <taxon>Papilionoideae</taxon>
        <taxon>50 kb inversion clade</taxon>
        <taxon>NPAAA clade</taxon>
        <taxon>Hologalegina</taxon>
        <taxon>IRL clade</taxon>
        <taxon>Trifolieae</taxon>
        <taxon>Trifolium</taxon>
    </lineage>
</organism>
<keyword evidence="2" id="KW-0479">Metal-binding</keyword>
<dbReference type="CDD" id="cd06899">
    <property type="entry name" value="lectin_legume_LecRK_Arcelin_ConA"/>
    <property type="match status" value="1"/>
</dbReference>
<dbReference type="InterPro" id="IPR049914">
    <property type="entry name" value="PHD1-3/5-6"/>
</dbReference>
<evidence type="ECO:0000313" key="12">
    <source>
        <dbReference type="EMBL" id="GAU32308.1"/>
    </source>
</evidence>
<dbReference type="EMBL" id="DF973489">
    <property type="protein sequence ID" value="GAU32308.1"/>
    <property type="molecule type" value="Genomic_DNA"/>
</dbReference>
<feature type="domain" description="AIPP2-like SPOC-like" evidence="11">
    <location>
        <begin position="458"/>
        <end position="583"/>
    </location>
</feature>
<evidence type="ECO:0000256" key="6">
    <source>
        <dbReference type="ARBA" id="ARBA00023015"/>
    </source>
</evidence>
<feature type="domain" description="Legume lectin" evidence="10">
    <location>
        <begin position="7"/>
        <end position="128"/>
    </location>
</feature>
<evidence type="ECO:0000256" key="5">
    <source>
        <dbReference type="ARBA" id="ARBA00022833"/>
    </source>
</evidence>
<dbReference type="GO" id="GO:0034244">
    <property type="term" value="P:negative regulation of transcription elongation by RNA polymerase II"/>
    <property type="evidence" value="ECO:0007669"/>
    <property type="project" value="InterPro"/>
</dbReference>
<dbReference type="Pfam" id="PF23121">
    <property type="entry name" value="SPOC_AIPP2"/>
    <property type="match status" value="1"/>
</dbReference>
<evidence type="ECO:0000256" key="8">
    <source>
        <dbReference type="SAM" id="MobiDB-lite"/>
    </source>
</evidence>
<protein>
    <submittedName>
        <fullName evidence="12">Uncharacterized protein</fullName>
    </submittedName>
</protein>
<name>A0A2Z6MJK3_TRISU</name>
<dbReference type="AlphaFoldDB" id="A0A2Z6MJK3"/>
<evidence type="ECO:0000313" key="13">
    <source>
        <dbReference type="Proteomes" id="UP000242715"/>
    </source>
</evidence>
<feature type="region of interest" description="Disordered" evidence="8">
    <location>
        <begin position="400"/>
        <end position="428"/>
    </location>
</feature>
<dbReference type="InterPro" id="IPR013320">
    <property type="entry name" value="ConA-like_dom_sf"/>
</dbReference>
<evidence type="ECO:0000256" key="2">
    <source>
        <dbReference type="ARBA" id="ARBA00022723"/>
    </source>
</evidence>
<feature type="transmembrane region" description="Helical" evidence="9">
    <location>
        <begin position="171"/>
        <end position="196"/>
    </location>
</feature>
<dbReference type="PANTHER" id="PTHR33304">
    <property type="match status" value="1"/>
</dbReference>
<dbReference type="GO" id="GO:0140566">
    <property type="term" value="F:histone reader activity"/>
    <property type="evidence" value="ECO:0007669"/>
    <property type="project" value="InterPro"/>
</dbReference>
<dbReference type="GO" id="GO:0030246">
    <property type="term" value="F:carbohydrate binding"/>
    <property type="evidence" value="ECO:0007669"/>
    <property type="project" value="UniProtKB-KW"/>
</dbReference>
<evidence type="ECO:0000256" key="1">
    <source>
        <dbReference type="ARBA" id="ARBA00007606"/>
    </source>
</evidence>
<dbReference type="GO" id="GO:0008270">
    <property type="term" value="F:zinc ion binding"/>
    <property type="evidence" value="ECO:0007669"/>
    <property type="project" value="UniProtKB-KW"/>
</dbReference>
<dbReference type="InterPro" id="IPR056280">
    <property type="entry name" value="AIPP2-like_SPOC"/>
</dbReference>
<dbReference type="SUPFAM" id="SSF49899">
    <property type="entry name" value="Concanavalin A-like lectins/glucanases"/>
    <property type="match status" value="1"/>
</dbReference>
<dbReference type="SUPFAM" id="SSF57903">
    <property type="entry name" value="FYVE/PHD zinc finger"/>
    <property type="match status" value="1"/>
</dbReference>
<keyword evidence="9" id="KW-1133">Transmembrane helix</keyword>
<gene>
    <name evidence="12" type="ORF">TSUD_43510</name>
</gene>
<keyword evidence="4" id="KW-0863">Zinc-finger</keyword>
<keyword evidence="5" id="KW-0862">Zinc</keyword>
<keyword evidence="9" id="KW-0472">Membrane</keyword>
<sequence length="592" mass="65473">MGLPNSDKDSYFGVEFDTSYDPSLGDINGNHVGIDVNSVVSFASVDVLSRGVDLKSGKIINAWIEYRDDMKMVRVWVGYSSTRPLTPILASLIDLSEIFKEFMHVGFSASNGKGSSIHFVHHWQFKTLSYSHSVSPIDDVEEGDCFLCYSSDSKASKKNGGNLRRKNYGEIALGISGITAFVVSAMALAVMLCVILKRKKGGVIRKISEGQSCRFQTNKVPVRLSLSEITSATMGFNRDRLVGEGASAKVYKGSLPFGGDEAVCLKCGDEGFIEAIVFCNKCQACALHRYCLDGPVIFTDDVIWFCEDCEPKAVVSYSLDQSTPVSSKNTNSSNLANNAILSQRKLDYCVKRLKKSKQQNKKKNEEKQKKGKVNSVLVAETKVLLSDSRCSPKLEHPQCNISHEQENKSKSDCGTVPTDAENSNVDPKSVQISQVTATDDLITLDTPVDAQPISDPIWRGDLLFCNKTIGLLAHLSSLASPKVREETELFPEVLSADLPPRSAVWPNSFKKEGPTDKSIALYFFPKDKRLAIKAFDMLVDDIIRTEAAVRVVTENAMLLMFPSTLLPIQHQKFQTKYYLWGVFKKKQTSKAK</sequence>
<evidence type="ECO:0000256" key="3">
    <source>
        <dbReference type="ARBA" id="ARBA00022734"/>
    </source>
</evidence>
<dbReference type="InterPro" id="IPR001220">
    <property type="entry name" value="Legume_lectin_dom"/>
</dbReference>
<dbReference type="PANTHER" id="PTHR33304:SF18">
    <property type="entry name" value="CHROMATIN REGULATOR PHD FAMILY-RELATED"/>
    <property type="match status" value="1"/>
</dbReference>
<keyword evidence="13" id="KW-1185">Reference proteome</keyword>
<dbReference type="OrthoDB" id="1932206at2759"/>
<keyword evidence="6" id="KW-0805">Transcription regulation</keyword>
<keyword evidence="9" id="KW-0812">Transmembrane</keyword>
<reference evidence="13" key="1">
    <citation type="journal article" date="2017" name="Front. Plant Sci.">
        <title>Climate Clever Clovers: New Paradigm to Reduce the Environmental Footprint of Ruminants by Breeding Low Methanogenic Forages Utilizing Haplotype Variation.</title>
        <authorList>
            <person name="Kaur P."/>
            <person name="Appels R."/>
            <person name="Bayer P.E."/>
            <person name="Keeble-Gagnere G."/>
            <person name="Wang J."/>
            <person name="Hirakawa H."/>
            <person name="Shirasawa K."/>
            <person name="Vercoe P."/>
            <person name="Stefanova K."/>
            <person name="Durmic Z."/>
            <person name="Nichols P."/>
            <person name="Revell C."/>
            <person name="Isobe S.N."/>
            <person name="Edwards D."/>
            <person name="Erskine W."/>
        </authorList>
    </citation>
    <scope>NUCLEOTIDE SEQUENCE [LARGE SCALE GENOMIC DNA]</scope>
    <source>
        <strain evidence="13">cv. Daliak</strain>
    </source>
</reference>
<dbReference type="Gene3D" id="3.30.40.10">
    <property type="entry name" value="Zinc/RING finger domain, C3HC4 (zinc finger)"/>
    <property type="match status" value="1"/>
</dbReference>
<dbReference type="InterPro" id="IPR011011">
    <property type="entry name" value="Znf_FYVE_PHD"/>
</dbReference>
<comment type="similarity">
    <text evidence="1">Belongs to the leguminous lectin family.</text>
</comment>
<dbReference type="GO" id="GO:0009610">
    <property type="term" value="P:response to symbiotic fungus"/>
    <property type="evidence" value="ECO:0007669"/>
    <property type="project" value="UniProtKB-ARBA"/>
</dbReference>
<evidence type="ECO:0000256" key="9">
    <source>
        <dbReference type="SAM" id="Phobius"/>
    </source>
</evidence>
<evidence type="ECO:0000259" key="10">
    <source>
        <dbReference type="Pfam" id="PF00139"/>
    </source>
</evidence>
<accession>A0A2Z6MJK3</accession>
<dbReference type="Gene3D" id="2.60.120.200">
    <property type="match status" value="1"/>
</dbReference>
<keyword evidence="3" id="KW-0430">Lectin</keyword>
<evidence type="ECO:0000256" key="4">
    <source>
        <dbReference type="ARBA" id="ARBA00022771"/>
    </source>
</evidence>
<proteinExistence type="inferred from homology"/>